<dbReference type="EMBL" id="JAEUBE010000487">
    <property type="protein sequence ID" value="KAH3661200.1"/>
    <property type="molecule type" value="Genomic_DNA"/>
</dbReference>
<organism evidence="2 3">
    <name type="scientific">Ogataea philodendri</name>
    <dbReference type="NCBI Taxonomy" id="1378263"/>
    <lineage>
        <taxon>Eukaryota</taxon>
        <taxon>Fungi</taxon>
        <taxon>Dikarya</taxon>
        <taxon>Ascomycota</taxon>
        <taxon>Saccharomycotina</taxon>
        <taxon>Pichiomycetes</taxon>
        <taxon>Pichiales</taxon>
        <taxon>Pichiaceae</taxon>
        <taxon>Ogataea</taxon>
    </lineage>
</organism>
<comment type="caution">
    <text evidence="2">The sequence shown here is derived from an EMBL/GenBank/DDBJ whole genome shotgun (WGS) entry which is preliminary data.</text>
</comment>
<proteinExistence type="predicted"/>
<sequence>MLGFDPEDVSLYNDSAGDCARAANGGSGARSANVGDNCWSFTWSHRYSSSLSSSRASTDSLAWVLIVSIRNEMYCLFASVRETPSSCFQASHLRFAASSSGREPMGLSMSPVTSPSVACL</sequence>
<dbReference type="RefSeq" id="XP_046058324.1">
    <property type="nucleotide sequence ID" value="XM_046207911.1"/>
</dbReference>
<reference evidence="2" key="2">
    <citation type="submission" date="2021-01" db="EMBL/GenBank/DDBJ databases">
        <authorList>
            <person name="Schikora-Tamarit M.A."/>
        </authorList>
    </citation>
    <scope>NUCLEOTIDE SEQUENCE</scope>
    <source>
        <strain evidence="2">CBS6075</strain>
    </source>
</reference>
<protein>
    <submittedName>
        <fullName evidence="2">Uncharacterized protein</fullName>
    </submittedName>
</protein>
<reference evidence="2" key="1">
    <citation type="journal article" date="2021" name="Open Biol.">
        <title>Shared evolutionary footprints suggest mitochondrial oxidative damage underlies multiple complex I losses in fungi.</title>
        <authorList>
            <person name="Schikora-Tamarit M.A."/>
            <person name="Marcet-Houben M."/>
            <person name="Nosek J."/>
            <person name="Gabaldon T."/>
        </authorList>
    </citation>
    <scope>NUCLEOTIDE SEQUENCE</scope>
    <source>
        <strain evidence="2">CBS6075</strain>
    </source>
</reference>
<dbReference type="GeneID" id="70238571"/>
<dbReference type="AlphaFoldDB" id="A0A9P8NWT8"/>
<accession>A0A9P8NWT8</accession>
<dbReference type="Proteomes" id="UP000769157">
    <property type="component" value="Unassembled WGS sequence"/>
</dbReference>
<keyword evidence="3" id="KW-1185">Reference proteome</keyword>
<gene>
    <name evidence="2" type="ORF">OGAPHI_006607</name>
</gene>
<evidence type="ECO:0000313" key="3">
    <source>
        <dbReference type="Proteomes" id="UP000769157"/>
    </source>
</evidence>
<feature type="region of interest" description="Disordered" evidence="1">
    <location>
        <begin position="100"/>
        <end position="120"/>
    </location>
</feature>
<evidence type="ECO:0000313" key="2">
    <source>
        <dbReference type="EMBL" id="KAH3661200.1"/>
    </source>
</evidence>
<evidence type="ECO:0000256" key="1">
    <source>
        <dbReference type="SAM" id="MobiDB-lite"/>
    </source>
</evidence>
<feature type="compositionally biased region" description="Polar residues" evidence="1">
    <location>
        <begin position="110"/>
        <end position="120"/>
    </location>
</feature>
<name>A0A9P8NWT8_9ASCO</name>